<dbReference type="PROSITE" id="PS51782">
    <property type="entry name" value="LYSM"/>
    <property type="match status" value="1"/>
</dbReference>
<dbReference type="InterPro" id="IPR023346">
    <property type="entry name" value="Lysozyme-like_dom_sf"/>
</dbReference>
<proteinExistence type="predicted"/>
<dbReference type="PANTHER" id="PTHR37423">
    <property type="entry name" value="SOLUBLE LYTIC MUREIN TRANSGLYCOSYLASE-RELATED"/>
    <property type="match status" value="1"/>
</dbReference>
<dbReference type="Gene3D" id="1.10.530.10">
    <property type="match status" value="1"/>
</dbReference>
<dbReference type="SUPFAM" id="SSF54106">
    <property type="entry name" value="LysM domain"/>
    <property type="match status" value="1"/>
</dbReference>
<reference evidence="3" key="1">
    <citation type="submission" date="2018-12" db="EMBL/GenBank/DDBJ databases">
        <title>Tengunoibacter tsumagoiensis gen. nov., sp. nov., Dictyobacter kobayashii sp. nov., D. alpinus sp. nov., and D. joshuensis sp. nov. and description of Dictyobacteraceae fam. nov. within the order Ktedonobacterales isolated from Tengu-no-mugimeshi.</title>
        <authorList>
            <person name="Wang C.M."/>
            <person name="Zheng Y."/>
            <person name="Sakai Y."/>
            <person name="Toyoda A."/>
            <person name="Minakuchi Y."/>
            <person name="Abe K."/>
            <person name="Yokota A."/>
            <person name="Yabe S."/>
        </authorList>
    </citation>
    <scope>NUCLEOTIDE SEQUENCE [LARGE SCALE GENOMIC DNA]</scope>
    <source>
        <strain evidence="3">Uno11</strain>
    </source>
</reference>
<dbReference type="SMART" id="SM00257">
    <property type="entry name" value="LysM"/>
    <property type="match status" value="1"/>
</dbReference>
<keyword evidence="3" id="KW-1185">Reference proteome</keyword>
<dbReference type="AlphaFoldDB" id="A0A402ACM0"/>
<dbReference type="OrthoDB" id="9815002at2"/>
<dbReference type="CDD" id="cd00118">
    <property type="entry name" value="LysM"/>
    <property type="match status" value="1"/>
</dbReference>
<evidence type="ECO:0000259" key="1">
    <source>
        <dbReference type="PROSITE" id="PS51782"/>
    </source>
</evidence>
<dbReference type="InterPro" id="IPR008258">
    <property type="entry name" value="Transglycosylase_SLT_dom_1"/>
</dbReference>
<dbReference type="InterPro" id="IPR018392">
    <property type="entry name" value="LysM"/>
</dbReference>
<dbReference type="Proteomes" id="UP000287188">
    <property type="component" value="Unassembled WGS sequence"/>
</dbReference>
<organism evidence="2 3">
    <name type="scientific">Dictyobacter kobayashii</name>
    <dbReference type="NCBI Taxonomy" id="2014872"/>
    <lineage>
        <taxon>Bacteria</taxon>
        <taxon>Bacillati</taxon>
        <taxon>Chloroflexota</taxon>
        <taxon>Ktedonobacteria</taxon>
        <taxon>Ktedonobacterales</taxon>
        <taxon>Dictyobacteraceae</taxon>
        <taxon>Dictyobacter</taxon>
    </lineage>
</organism>
<sequence length="271" mass="30972">MEQDPSSKMLLKPDTSYHSSTRGRLTCLRSITPKHMVLLLCSMLLLWGSFITSQQQPDAHAASNSLSSANCSWHRISAGDTLNGIAYFYRANIWTIARVNRIRNINLIYTGQSLCIPSKVKRAASGLHTNGYVSWYNYRALDWSTRMQAHHLLRSAAARYGLPVNLMLAIAWQESGWRQHVIARDGGIGIMQIMPYTAQGLNRQVNGHYDPYKLYDNIELGAIYLRALWHGFNGNMSKIISAYNEGGWNVRHRGIFNWRYVHNVRSLMSYY</sequence>
<dbReference type="Pfam" id="PF01476">
    <property type="entry name" value="LysM"/>
    <property type="match status" value="1"/>
</dbReference>
<feature type="domain" description="LysM" evidence="1">
    <location>
        <begin position="72"/>
        <end position="116"/>
    </location>
</feature>
<dbReference type="Gene3D" id="3.10.350.10">
    <property type="entry name" value="LysM domain"/>
    <property type="match status" value="1"/>
</dbReference>
<protein>
    <recommendedName>
        <fullName evidence="1">LysM domain-containing protein</fullName>
    </recommendedName>
</protein>
<dbReference type="PANTHER" id="PTHR37423:SF2">
    <property type="entry name" value="MEMBRANE-BOUND LYTIC MUREIN TRANSGLYCOSYLASE C"/>
    <property type="match status" value="1"/>
</dbReference>
<gene>
    <name evidence="2" type="ORF">KDK_06260</name>
</gene>
<evidence type="ECO:0000313" key="3">
    <source>
        <dbReference type="Proteomes" id="UP000287188"/>
    </source>
</evidence>
<accession>A0A402ACM0</accession>
<dbReference type="InterPro" id="IPR036779">
    <property type="entry name" value="LysM_dom_sf"/>
</dbReference>
<dbReference type="EMBL" id="BIFS01000001">
    <property type="protein sequence ID" value="GCE16826.1"/>
    <property type="molecule type" value="Genomic_DNA"/>
</dbReference>
<dbReference type="Pfam" id="PF01464">
    <property type="entry name" value="SLT"/>
    <property type="match status" value="1"/>
</dbReference>
<dbReference type="SUPFAM" id="SSF53955">
    <property type="entry name" value="Lysozyme-like"/>
    <property type="match status" value="1"/>
</dbReference>
<evidence type="ECO:0000313" key="2">
    <source>
        <dbReference type="EMBL" id="GCE16826.1"/>
    </source>
</evidence>
<dbReference type="RefSeq" id="WP_126548644.1">
    <property type="nucleotide sequence ID" value="NZ_BIFS01000001.1"/>
</dbReference>
<comment type="caution">
    <text evidence="2">The sequence shown here is derived from an EMBL/GenBank/DDBJ whole genome shotgun (WGS) entry which is preliminary data.</text>
</comment>
<name>A0A402ACM0_9CHLR</name>